<dbReference type="EnsemblPlants" id="OMERI04G24680.2">
    <property type="protein sequence ID" value="OMERI04G24680.2"/>
    <property type="gene ID" value="OMERI04G24680"/>
</dbReference>
<accession>A0A0E0DK05</accession>
<evidence type="ECO:0000313" key="5">
    <source>
        <dbReference type="Proteomes" id="UP000008021"/>
    </source>
</evidence>
<feature type="compositionally biased region" description="Low complexity" evidence="1">
    <location>
        <begin position="655"/>
        <end position="676"/>
    </location>
</feature>
<reference evidence="4" key="1">
    <citation type="submission" date="2015-04" db="UniProtKB">
        <authorList>
            <consortium name="EnsemblPlants"/>
        </authorList>
    </citation>
    <scope>IDENTIFICATION</scope>
</reference>
<feature type="transmembrane region" description="Helical" evidence="2">
    <location>
        <begin position="324"/>
        <end position="344"/>
    </location>
</feature>
<feature type="region of interest" description="Disordered" evidence="1">
    <location>
        <begin position="631"/>
        <end position="691"/>
    </location>
</feature>
<organism evidence="4">
    <name type="scientific">Oryza meridionalis</name>
    <dbReference type="NCBI Taxonomy" id="40149"/>
    <lineage>
        <taxon>Eukaryota</taxon>
        <taxon>Viridiplantae</taxon>
        <taxon>Streptophyta</taxon>
        <taxon>Embryophyta</taxon>
        <taxon>Tracheophyta</taxon>
        <taxon>Spermatophyta</taxon>
        <taxon>Magnoliopsida</taxon>
        <taxon>Liliopsida</taxon>
        <taxon>Poales</taxon>
        <taxon>Poaceae</taxon>
        <taxon>BOP clade</taxon>
        <taxon>Oryzoideae</taxon>
        <taxon>Oryzeae</taxon>
        <taxon>Oryzinae</taxon>
        <taxon>Oryza</taxon>
    </lineage>
</organism>
<evidence type="ECO:0000313" key="4">
    <source>
        <dbReference type="EnsemblPlants" id="OMERI04G24680.2"/>
    </source>
</evidence>
<feature type="transmembrane region" description="Helical" evidence="2">
    <location>
        <begin position="38"/>
        <end position="58"/>
    </location>
</feature>
<dbReference type="InterPro" id="IPR019273">
    <property type="entry name" value="Lunapark_Znf"/>
</dbReference>
<dbReference type="AlphaFoldDB" id="A0A0E0DK05"/>
<dbReference type="PANTHER" id="PTHR22166">
    <property type="entry name" value="ENDOPLASMIC RETICULUM JUNCTION FORMATION PROTEIN LUNAPARK"/>
    <property type="match status" value="1"/>
</dbReference>
<dbReference type="Proteomes" id="UP000008021">
    <property type="component" value="Chromosome 4"/>
</dbReference>
<dbReference type="GO" id="GO:0071786">
    <property type="term" value="P:endoplasmic reticulum tubular network organization"/>
    <property type="evidence" value="ECO:0007669"/>
    <property type="project" value="InterPro"/>
</dbReference>
<dbReference type="Pfam" id="PF22978">
    <property type="entry name" value="HAD_Pex22"/>
    <property type="match status" value="1"/>
</dbReference>
<feature type="compositionally biased region" description="Low complexity" evidence="1">
    <location>
        <begin position="252"/>
        <end position="262"/>
    </location>
</feature>
<evidence type="ECO:0000256" key="2">
    <source>
        <dbReference type="SAM" id="Phobius"/>
    </source>
</evidence>
<evidence type="ECO:0000259" key="3">
    <source>
        <dbReference type="Pfam" id="PF10058"/>
    </source>
</evidence>
<keyword evidence="5" id="KW-1185">Reference proteome</keyword>
<reference evidence="4" key="2">
    <citation type="submission" date="2018-05" db="EMBL/GenBank/DDBJ databases">
        <title>OmerRS3 (Oryza meridionalis Reference Sequence Version 3).</title>
        <authorList>
            <person name="Zhang J."/>
            <person name="Kudrna D."/>
            <person name="Lee S."/>
            <person name="Talag J."/>
            <person name="Welchert J."/>
            <person name="Wing R.A."/>
        </authorList>
    </citation>
    <scope>NUCLEOTIDE SEQUENCE [LARGE SCALE GENOMIC DNA]</scope>
    <source>
        <strain evidence="4">cv. OR44</strain>
    </source>
</reference>
<feature type="region of interest" description="Disordered" evidence="1">
    <location>
        <begin position="62"/>
        <end position="93"/>
    </location>
</feature>
<feature type="region of interest" description="Disordered" evidence="1">
    <location>
        <begin position="457"/>
        <end position="515"/>
    </location>
</feature>
<dbReference type="PANTHER" id="PTHR22166:SF34">
    <property type="entry name" value="OS04G0672900 PROTEIN"/>
    <property type="match status" value="1"/>
</dbReference>
<keyword evidence="2" id="KW-1133">Transmembrane helix</keyword>
<feature type="region of interest" description="Disordered" evidence="1">
    <location>
        <begin position="252"/>
        <end position="277"/>
    </location>
</feature>
<evidence type="ECO:0000256" key="1">
    <source>
        <dbReference type="SAM" id="MobiDB-lite"/>
    </source>
</evidence>
<feature type="domain" description="Lunapark zinc ribbon" evidence="3">
    <location>
        <begin position="526"/>
        <end position="576"/>
    </location>
</feature>
<dbReference type="Pfam" id="PF10058">
    <property type="entry name" value="Zn_ribbon_10"/>
    <property type="match status" value="1"/>
</dbReference>
<dbReference type="GO" id="GO:0071782">
    <property type="term" value="C:endoplasmic reticulum tubular network"/>
    <property type="evidence" value="ECO:0007669"/>
    <property type="project" value="TreeGrafter"/>
</dbReference>
<dbReference type="InterPro" id="IPR040115">
    <property type="entry name" value="Lnp"/>
</dbReference>
<name>A0A0E0DK05_9ORYZ</name>
<dbReference type="GO" id="GO:0007031">
    <property type="term" value="P:peroxisome organization"/>
    <property type="evidence" value="ECO:0007669"/>
    <property type="project" value="InterPro"/>
</dbReference>
<keyword evidence="2" id="KW-0812">Transmembrane</keyword>
<keyword evidence="2" id="KW-0472">Membrane</keyword>
<dbReference type="eggNOG" id="KOG2846">
    <property type="taxonomic scope" value="Eukaryota"/>
</dbReference>
<sequence>MPGLAADQDAVSLVRRVSRALNRRLSDLVGLLFHHKSAGSLGAVAGFAIAVVFAWKFLRSSPARPRRPPGPKRPLVGPAAPDSDARDAAEPANTGKLTTRQIVVKRLGGCRKVTCQLLGVVFEEITPQELQTHATVRPSVVELLLEIAKYSDLYLMETVLDDKSEENALLALESAGLFKTGCLMKEKVLFCSSEVGRTSFVRQLEADFHIDTSLDIISQLSRFIRCQLFVSSIEGGQLAGAAMAEGDPPYAASAAASAASPRTPAPPETPSTQKRRQRGLVSRVWKGIFGRREDVEKLLQALSKEEEAVRSRLRRRARASRQSAHNVLAIAAALEIAAVGYAIMTTRSPDLSWQMRATRVLPMFLIPALAALIYSTITSVTKMLDNRDQHTLENLRAERQAKIDELKERTNYYTTQQLIQRYDLDPAAKAAAATVLASKLGADSGLRVFLGDESNRDATLSKSNDAQTTGPRQRKPGHLSNSTGRTYGPESLGGSYAYDGNEEGVTTPNQRTVDHFRGPAGNDGGWLARAAALLVGEDPTQCYALICGNCHMHNGLARKEDFAFITYYCPHCNALNGSRQHDEHEMVSPSGKETPISHSDGSIGHAGANLANSGAGSPIVKDLPTVEELPAESSVATNLPSAEELPAESPIANNLPAVEELAAESPVASSSPAIEELPAEEQLTNIDHPAS</sequence>
<protein>
    <recommendedName>
        <fullName evidence="3">Lunapark zinc ribbon domain-containing protein</fullName>
    </recommendedName>
</protein>
<feature type="transmembrane region" description="Helical" evidence="2">
    <location>
        <begin position="364"/>
        <end position="384"/>
    </location>
</feature>
<feature type="compositionally biased region" description="Polar residues" evidence="1">
    <location>
        <begin position="457"/>
        <end position="471"/>
    </location>
</feature>
<feature type="region of interest" description="Disordered" evidence="1">
    <location>
        <begin position="583"/>
        <end position="610"/>
    </location>
</feature>
<dbReference type="Gramene" id="OMERI04G24680.2">
    <property type="protein sequence ID" value="OMERI04G24680.2"/>
    <property type="gene ID" value="OMERI04G24680"/>
</dbReference>
<proteinExistence type="predicted"/>
<dbReference type="InterPro" id="IPR037485">
    <property type="entry name" value="PEX22"/>
</dbReference>
<feature type="compositionally biased region" description="Low complexity" evidence="1">
    <location>
        <begin position="73"/>
        <end position="82"/>
    </location>
</feature>
<dbReference type="HOGENOM" id="CLU_390492_0_0_1"/>